<dbReference type="PROSITE" id="PS50157">
    <property type="entry name" value="ZINC_FINGER_C2H2_2"/>
    <property type="match status" value="1"/>
</dbReference>
<dbReference type="GO" id="GO:0008270">
    <property type="term" value="F:zinc ion binding"/>
    <property type="evidence" value="ECO:0007669"/>
    <property type="project" value="UniProtKB-KW"/>
</dbReference>
<dbReference type="InterPro" id="IPR036236">
    <property type="entry name" value="Znf_C2H2_sf"/>
</dbReference>
<feature type="domain" description="C2H2-type" evidence="3">
    <location>
        <begin position="50"/>
        <end position="77"/>
    </location>
</feature>
<dbReference type="Gene3D" id="3.30.160.60">
    <property type="entry name" value="Classic Zinc Finger"/>
    <property type="match status" value="1"/>
</dbReference>
<dbReference type="KEGG" id="sbi:8081128"/>
<keyword evidence="1" id="KW-0479">Metal-binding</keyword>
<dbReference type="SUPFAM" id="SSF57667">
    <property type="entry name" value="beta-beta-alpha zinc fingers"/>
    <property type="match status" value="1"/>
</dbReference>
<gene>
    <name evidence="4" type="ORF">BDA96_02G037200</name>
</gene>
<reference evidence="4" key="1">
    <citation type="journal article" date="2019" name="BMC Genomics">
        <title>A new reference genome for Sorghum bicolor reveals high levels of sequence similarity between sweet and grain genotypes: implications for the genetics of sugar metabolism.</title>
        <authorList>
            <person name="Cooper E.A."/>
            <person name="Brenton Z.W."/>
            <person name="Flinn B.S."/>
            <person name="Jenkins J."/>
            <person name="Shu S."/>
            <person name="Flowers D."/>
            <person name="Luo F."/>
            <person name="Wang Y."/>
            <person name="Xia P."/>
            <person name="Barry K."/>
            <person name="Daum C."/>
            <person name="Lipzen A."/>
            <person name="Yoshinaga Y."/>
            <person name="Schmutz J."/>
            <person name="Saski C."/>
            <person name="Vermerris W."/>
            <person name="Kresovich S."/>
        </authorList>
    </citation>
    <scope>NUCLEOTIDE SEQUENCE</scope>
</reference>
<proteinExistence type="predicted"/>
<protein>
    <recommendedName>
        <fullName evidence="3">C2H2-type domain-containing protein</fullName>
    </recommendedName>
</protein>
<evidence type="ECO:0000256" key="1">
    <source>
        <dbReference type="PROSITE-ProRule" id="PRU00042"/>
    </source>
</evidence>
<dbReference type="OrthoDB" id="1915958at2759"/>
<accession>A0A921URJ5</accession>
<keyword evidence="1" id="KW-0863">Zinc-finger</keyword>
<evidence type="ECO:0000259" key="3">
    <source>
        <dbReference type="PROSITE" id="PS50157"/>
    </source>
</evidence>
<evidence type="ECO:0000313" key="4">
    <source>
        <dbReference type="EMBL" id="KAG0541674.1"/>
    </source>
</evidence>
<keyword evidence="1" id="KW-0862">Zinc</keyword>
<sequence length="219" mass="22913">MECLPSSAPQRAGVAAANLSLTLAPAACGSSGDGDDDDDVGGRNVRRRLYPCLFCDKTFLKSQALGGHQNAHKKERSTSWNPYVYDGQHAGTIAEPTPALSSSIVGRSVSSAATLSIPSQSHGGSAMRAEPVPAGGRDGTDGIGTAVVPNFRARMLQRRRAALFAPVNIRSAEMDTVVADGTIDMLNWVRASVAPEATSAGTTADLQGEHLDLNLELRL</sequence>
<dbReference type="Proteomes" id="UP000807115">
    <property type="component" value="Chromosome 2"/>
</dbReference>
<dbReference type="InterPro" id="IPR045320">
    <property type="entry name" value="JAGGED/SL1-like"/>
</dbReference>
<dbReference type="PROSITE" id="PS00028">
    <property type="entry name" value="ZINC_FINGER_C2H2_1"/>
    <property type="match status" value="1"/>
</dbReference>
<dbReference type="GO" id="GO:0003700">
    <property type="term" value="F:DNA-binding transcription factor activity"/>
    <property type="evidence" value="ECO:0007669"/>
    <property type="project" value="InterPro"/>
</dbReference>
<evidence type="ECO:0000313" key="5">
    <source>
        <dbReference type="Proteomes" id="UP000807115"/>
    </source>
</evidence>
<comment type="caution">
    <text evidence="4">The sequence shown here is derived from an EMBL/GenBank/DDBJ whole genome shotgun (WGS) entry which is preliminary data.</text>
</comment>
<dbReference type="AlphaFoldDB" id="A0A921URJ5"/>
<organism evidence="4 5">
    <name type="scientific">Sorghum bicolor</name>
    <name type="common">Sorghum</name>
    <name type="synonym">Sorghum vulgare</name>
    <dbReference type="NCBI Taxonomy" id="4558"/>
    <lineage>
        <taxon>Eukaryota</taxon>
        <taxon>Viridiplantae</taxon>
        <taxon>Streptophyta</taxon>
        <taxon>Embryophyta</taxon>
        <taxon>Tracheophyta</taxon>
        <taxon>Spermatophyta</taxon>
        <taxon>Magnoliopsida</taxon>
        <taxon>Liliopsida</taxon>
        <taxon>Poales</taxon>
        <taxon>Poaceae</taxon>
        <taxon>PACMAD clade</taxon>
        <taxon>Panicoideae</taxon>
        <taxon>Andropogonodae</taxon>
        <taxon>Andropogoneae</taxon>
        <taxon>Sorghinae</taxon>
        <taxon>Sorghum</taxon>
    </lineage>
</organism>
<dbReference type="InterPro" id="IPR013087">
    <property type="entry name" value="Znf_C2H2_type"/>
</dbReference>
<feature type="region of interest" description="Disordered" evidence="2">
    <location>
        <begin position="116"/>
        <end position="141"/>
    </location>
</feature>
<dbReference type="PANTHER" id="PTHR45730">
    <property type="entry name" value="ZINC FINGER PROTEIN JAGGED"/>
    <property type="match status" value="1"/>
</dbReference>
<dbReference type="PANTHER" id="PTHR45730:SF101">
    <property type="entry name" value="C2H2-TYPE DOMAIN-CONTAINING PROTEIN"/>
    <property type="match status" value="1"/>
</dbReference>
<reference evidence="4" key="2">
    <citation type="submission" date="2020-10" db="EMBL/GenBank/DDBJ databases">
        <authorList>
            <person name="Cooper E.A."/>
            <person name="Brenton Z.W."/>
            <person name="Flinn B.S."/>
            <person name="Jenkins J."/>
            <person name="Shu S."/>
            <person name="Flowers D."/>
            <person name="Luo F."/>
            <person name="Wang Y."/>
            <person name="Xia P."/>
            <person name="Barry K."/>
            <person name="Daum C."/>
            <person name="Lipzen A."/>
            <person name="Yoshinaga Y."/>
            <person name="Schmutz J."/>
            <person name="Saski C."/>
            <person name="Vermerris W."/>
            <person name="Kresovich S."/>
        </authorList>
    </citation>
    <scope>NUCLEOTIDE SEQUENCE</scope>
</reference>
<name>A0A921URJ5_SORBI</name>
<evidence type="ECO:0000256" key="2">
    <source>
        <dbReference type="SAM" id="MobiDB-lite"/>
    </source>
</evidence>
<dbReference type="Gramene" id="EER97994">
    <property type="protein sequence ID" value="EER97994"/>
    <property type="gene ID" value="SORBI_3002G036800"/>
</dbReference>
<dbReference type="EMBL" id="CM027681">
    <property type="protein sequence ID" value="KAG0541674.1"/>
    <property type="molecule type" value="Genomic_DNA"/>
</dbReference>